<organism evidence="1 2">
    <name type="scientific">Streptomyces piniterrae</name>
    <dbReference type="NCBI Taxonomy" id="2571125"/>
    <lineage>
        <taxon>Bacteria</taxon>
        <taxon>Bacillati</taxon>
        <taxon>Actinomycetota</taxon>
        <taxon>Actinomycetes</taxon>
        <taxon>Kitasatosporales</taxon>
        <taxon>Streptomycetaceae</taxon>
        <taxon>Streptomyces</taxon>
    </lineage>
</organism>
<gene>
    <name evidence="1" type="ORF">FCH28_21910</name>
</gene>
<dbReference type="Pfam" id="PF07040">
    <property type="entry name" value="DUF1326"/>
    <property type="match status" value="1"/>
</dbReference>
<proteinExistence type="predicted"/>
<dbReference type="InterPro" id="IPR009758">
    <property type="entry name" value="DUF1326"/>
</dbReference>
<keyword evidence="2" id="KW-1185">Reference proteome</keyword>
<sequence length="217" mass="23549">MTEAATTVPAWHVAGDWFDTCKCDIPCPCSFAQPPTYGDCEGVLVWHIREGNYGEVRLDGLNVLMLASFVGNVWGEHSDAYAAVFLDERADEAQREAMQMIFGGQVGSWPAELVGMFAPEMRGMEIAPIEVEIDGDLGSWRAGIPGKVEARAEALTGPTTPEGARVQSINLPGAEMGPGQIATWGRSTADRADAFGFHWSREGRSSKHFPFDWTGPT</sequence>
<evidence type="ECO:0000313" key="2">
    <source>
        <dbReference type="Proteomes" id="UP000308697"/>
    </source>
</evidence>
<dbReference type="RefSeq" id="WP_136741782.1">
    <property type="nucleotide sequence ID" value="NZ_SUMB01000007.1"/>
</dbReference>
<dbReference type="InterPro" id="IPR014581">
    <property type="entry name" value="UCP033303"/>
</dbReference>
<dbReference type="AlphaFoldDB" id="A0A4U0NB39"/>
<comment type="caution">
    <text evidence="1">The sequence shown here is derived from an EMBL/GenBank/DDBJ whole genome shotgun (WGS) entry which is preliminary data.</text>
</comment>
<reference evidence="1 2" key="1">
    <citation type="submission" date="2019-04" db="EMBL/GenBank/DDBJ databases">
        <title>Streptomyces piniterrae sp. nov., a heliquinomycin-producing actinomycete isolated from rhizosphere soil of Pinus yunnanensis.</title>
        <authorList>
            <person name="Zhuang X."/>
            <person name="Zhao J."/>
        </authorList>
    </citation>
    <scope>NUCLEOTIDE SEQUENCE [LARGE SCALE GENOMIC DNA]</scope>
    <source>
        <strain evidence="2">jys28</strain>
    </source>
</reference>
<protein>
    <submittedName>
        <fullName evidence="1">DUF1326 domain-containing protein</fullName>
    </submittedName>
</protein>
<dbReference type="OrthoDB" id="9802256at2"/>
<dbReference type="PIRSF" id="PIRSF033303">
    <property type="entry name" value="UCP033303"/>
    <property type="match status" value="1"/>
</dbReference>
<name>A0A4U0NB39_9ACTN</name>
<evidence type="ECO:0000313" key="1">
    <source>
        <dbReference type="EMBL" id="TJZ51151.1"/>
    </source>
</evidence>
<accession>A0A4U0NB39</accession>
<dbReference type="EMBL" id="SUMB01000007">
    <property type="protein sequence ID" value="TJZ51151.1"/>
    <property type="molecule type" value="Genomic_DNA"/>
</dbReference>
<dbReference type="Proteomes" id="UP000308697">
    <property type="component" value="Unassembled WGS sequence"/>
</dbReference>